<evidence type="ECO:0000256" key="2">
    <source>
        <dbReference type="SAM" id="Phobius"/>
    </source>
</evidence>
<keyword evidence="4" id="KW-1185">Reference proteome</keyword>
<feature type="transmembrane region" description="Helical" evidence="2">
    <location>
        <begin position="26"/>
        <end position="44"/>
    </location>
</feature>
<gene>
    <name evidence="3" type="ORF">P3X46_017518</name>
</gene>
<evidence type="ECO:0000256" key="1">
    <source>
        <dbReference type="SAM" id="MobiDB-lite"/>
    </source>
</evidence>
<accession>A0ABQ9LMV6</accession>
<name>A0ABQ9LMV6_HEVBR</name>
<dbReference type="Proteomes" id="UP001174677">
    <property type="component" value="Chromosome 10"/>
</dbReference>
<evidence type="ECO:0000313" key="3">
    <source>
        <dbReference type="EMBL" id="KAJ9169312.1"/>
    </source>
</evidence>
<keyword evidence="2" id="KW-0812">Transmembrane</keyword>
<proteinExistence type="predicted"/>
<feature type="region of interest" description="Disordered" evidence="1">
    <location>
        <begin position="74"/>
        <end position="113"/>
    </location>
</feature>
<keyword evidence="2" id="KW-1133">Transmembrane helix</keyword>
<reference evidence="3 4" key="1">
    <citation type="journal article" date="2023" name="Plant Biotechnol. J.">
        <title>Chromosome-level wild Hevea brasiliensis genome provides new tools for genomic-assisted breeding and valuable loci to elevate rubber yield.</title>
        <authorList>
            <person name="Cheng H."/>
            <person name="Song X."/>
            <person name="Hu Y."/>
            <person name="Wu T."/>
            <person name="Yang Q."/>
            <person name="An Z."/>
            <person name="Feng S."/>
            <person name="Deng Z."/>
            <person name="Wu W."/>
            <person name="Zeng X."/>
            <person name="Tu M."/>
            <person name="Wang X."/>
            <person name="Huang H."/>
        </authorList>
    </citation>
    <scope>NUCLEOTIDE SEQUENCE [LARGE SCALE GENOMIC DNA]</scope>
    <source>
        <strain evidence="3">MT/VB/25A 57/8</strain>
    </source>
</reference>
<dbReference type="EMBL" id="JARPOI010000010">
    <property type="protein sequence ID" value="KAJ9169312.1"/>
    <property type="molecule type" value="Genomic_DNA"/>
</dbReference>
<dbReference type="PANTHER" id="PTHR35280">
    <property type="entry name" value="F17L21.9"/>
    <property type="match status" value="1"/>
</dbReference>
<sequence length="113" mass="12549">MRKPAKWIIAALKLVKELRKVRKQNFLTHCLLSGMIVLTVAWQLSEVSLILKIKDGLNHPFKSLGSMITGMLKAPGSNAQDAEKQQHTEPSSSIPLQMPELPHVDLGLNGKEE</sequence>
<dbReference type="PANTHER" id="PTHR35280:SF1">
    <property type="entry name" value="F17L21.9"/>
    <property type="match status" value="1"/>
</dbReference>
<organism evidence="3 4">
    <name type="scientific">Hevea brasiliensis</name>
    <name type="common">Para rubber tree</name>
    <name type="synonym">Siphonia brasiliensis</name>
    <dbReference type="NCBI Taxonomy" id="3981"/>
    <lineage>
        <taxon>Eukaryota</taxon>
        <taxon>Viridiplantae</taxon>
        <taxon>Streptophyta</taxon>
        <taxon>Embryophyta</taxon>
        <taxon>Tracheophyta</taxon>
        <taxon>Spermatophyta</taxon>
        <taxon>Magnoliopsida</taxon>
        <taxon>eudicotyledons</taxon>
        <taxon>Gunneridae</taxon>
        <taxon>Pentapetalae</taxon>
        <taxon>rosids</taxon>
        <taxon>fabids</taxon>
        <taxon>Malpighiales</taxon>
        <taxon>Euphorbiaceae</taxon>
        <taxon>Crotonoideae</taxon>
        <taxon>Micrandreae</taxon>
        <taxon>Hevea</taxon>
    </lineage>
</organism>
<evidence type="ECO:0000313" key="4">
    <source>
        <dbReference type="Proteomes" id="UP001174677"/>
    </source>
</evidence>
<protein>
    <submittedName>
        <fullName evidence="3">Uncharacterized protein</fullName>
    </submittedName>
</protein>
<keyword evidence="2" id="KW-0472">Membrane</keyword>
<comment type="caution">
    <text evidence="3">The sequence shown here is derived from an EMBL/GenBank/DDBJ whole genome shotgun (WGS) entry which is preliminary data.</text>
</comment>